<sequence>MRESKRTIPSQRRDGYLILLPLPGFGGLHHCRFLHAIGIRKFSSGGEEAGTNWAFSSSSSSEPPDYYTFSTGTLSSLNMV</sequence>
<reference evidence="1 2" key="1">
    <citation type="submission" date="2020-04" db="EMBL/GenBank/DDBJ databases">
        <title>Plant Genome Project.</title>
        <authorList>
            <person name="Zhang R.-G."/>
        </authorList>
    </citation>
    <scope>NUCLEOTIDE SEQUENCE [LARGE SCALE GENOMIC DNA]</scope>
    <source>
        <strain evidence="1">YNK0</strain>
        <tissue evidence="1">Leaf</tissue>
    </source>
</reference>
<proteinExistence type="predicted"/>
<evidence type="ECO:0000313" key="2">
    <source>
        <dbReference type="Proteomes" id="UP000655225"/>
    </source>
</evidence>
<organism evidence="1 2">
    <name type="scientific">Tetracentron sinense</name>
    <name type="common">Spur-leaf</name>
    <dbReference type="NCBI Taxonomy" id="13715"/>
    <lineage>
        <taxon>Eukaryota</taxon>
        <taxon>Viridiplantae</taxon>
        <taxon>Streptophyta</taxon>
        <taxon>Embryophyta</taxon>
        <taxon>Tracheophyta</taxon>
        <taxon>Spermatophyta</taxon>
        <taxon>Magnoliopsida</taxon>
        <taxon>Trochodendrales</taxon>
        <taxon>Trochodendraceae</taxon>
        <taxon>Tetracentron</taxon>
    </lineage>
</organism>
<comment type="caution">
    <text evidence="1">The sequence shown here is derived from an EMBL/GenBank/DDBJ whole genome shotgun (WGS) entry which is preliminary data.</text>
</comment>
<dbReference type="EMBL" id="JABCRI010000004">
    <property type="protein sequence ID" value="KAF8407771.1"/>
    <property type="molecule type" value="Genomic_DNA"/>
</dbReference>
<gene>
    <name evidence="1" type="ORF">HHK36_006907</name>
</gene>
<protein>
    <submittedName>
        <fullName evidence="1">Uncharacterized protein</fullName>
    </submittedName>
</protein>
<keyword evidence="2" id="KW-1185">Reference proteome</keyword>
<name>A0A834ZIU7_TETSI</name>
<dbReference type="Proteomes" id="UP000655225">
    <property type="component" value="Unassembled WGS sequence"/>
</dbReference>
<dbReference type="AlphaFoldDB" id="A0A834ZIU7"/>
<accession>A0A834ZIU7</accession>
<evidence type="ECO:0000313" key="1">
    <source>
        <dbReference type="EMBL" id="KAF8407771.1"/>
    </source>
</evidence>